<feature type="compositionally biased region" description="Low complexity" evidence="1">
    <location>
        <begin position="83"/>
        <end position="92"/>
    </location>
</feature>
<dbReference type="Proteomes" id="UP000291343">
    <property type="component" value="Unassembled WGS sequence"/>
</dbReference>
<sequence>MSVEFQEFRMPSKAPYVPNEMTLAELQKEVEGFVDDLLLEAVGNISKTGGSGRRVSVGDIRSLKKTTENSGDTKCSCNKKKNNNQTQNQSSNQKMCFTLTMNF</sequence>
<evidence type="ECO:0000313" key="2">
    <source>
        <dbReference type="EMBL" id="RZF40549.1"/>
    </source>
</evidence>
<organism evidence="2 3">
    <name type="scientific">Laodelphax striatellus</name>
    <name type="common">Small brown planthopper</name>
    <name type="synonym">Delphax striatella</name>
    <dbReference type="NCBI Taxonomy" id="195883"/>
    <lineage>
        <taxon>Eukaryota</taxon>
        <taxon>Metazoa</taxon>
        <taxon>Ecdysozoa</taxon>
        <taxon>Arthropoda</taxon>
        <taxon>Hexapoda</taxon>
        <taxon>Insecta</taxon>
        <taxon>Pterygota</taxon>
        <taxon>Neoptera</taxon>
        <taxon>Paraneoptera</taxon>
        <taxon>Hemiptera</taxon>
        <taxon>Auchenorrhyncha</taxon>
        <taxon>Fulgoroidea</taxon>
        <taxon>Delphacidae</taxon>
        <taxon>Criomorphinae</taxon>
        <taxon>Laodelphax</taxon>
    </lineage>
</organism>
<reference evidence="2 3" key="1">
    <citation type="journal article" date="2017" name="Gigascience">
        <title>Genome sequence of the small brown planthopper, Laodelphax striatellus.</title>
        <authorList>
            <person name="Zhu J."/>
            <person name="Jiang F."/>
            <person name="Wang X."/>
            <person name="Yang P."/>
            <person name="Bao Y."/>
            <person name="Zhao W."/>
            <person name="Wang W."/>
            <person name="Lu H."/>
            <person name="Wang Q."/>
            <person name="Cui N."/>
            <person name="Li J."/>
            <person name="Chen X."/>
            <person name="Luo L."/>
            <person name="Yu J."/>
            <person name="Kang L."/>
            <person name="Cui F."/>
        </authorList>
    </citation>
    <scope>NUCLEOTIDE SEQUENCE [LARGE SCALE GENOMIC DNA]</scope>
    <source>
        <strain evidence="2">Lst14</strain>
    </source>
</reference>
<accession>A0A482X3V0</accession>
<dbReference type="EMBL" id="QKKF02018223">
    <property type="protein sequence ID" value="RZF40549.1"/>
    <property type="molecule type" value="Genomic_DNA"/>
</dbReference>
<comment type="caution">
    <text evidence="2">The sequence shown here is derived from an EMBL/GenBank/DDBJ whole genome shotgun (WGS) entry which is preliminary data.</text>
</comment>
<evidence type="ECO:0000313" key="3">
    <source>
        <dbReference type="Proteomes" id="UP000291343"/>
    </source>
</evidence>
<protein>
    <submittedName>
        <fullName evidence="2">Uncharacterized protein</fullName>
    </submittedName>
</protein>
<name>A0A482X3V0_LAOST</name>
<proteinExistence type="predicted"/>
<evidence type="ECO:0000256" key="1">
    <source>
        <dbReference type="SAM" id="MobiDB-lite"/>
    </source>
</evidence>
<feature type="region of interest" description="Disordered" evidence="1">
    <location>
        <begin position="66"/>
        <end position="92"/>
    </location>
</feature>
<dbReference type="InParanoid" id="A0A482X3V0"/>
<gene>
    <name evidence="2" type="ORF">LSTR_LSTR000428</name>
</gene>
<keyword evidence="3" id="KW-1185">Reference proteome</keyword>
<dbReference type="AlphaFoldDB" id="A0A482X3V0"/>